<evidence type="ECO:0000256" key="5">
    <source>
        <dbReference type="ARBA" id="ARBA00023136"/>
    </source>
</evidence>
<evidence type="ECO:0000256" key="4">
    <source>
        <dbReference type="ARBA" id="ARBA00022989"/>
    </source>
</evidence>
<keyword evidence="4 6" id="KW-1133">Transmembrane helix</keyword>
<keyword evidence="5 6" id="KW-0472">Membrane</keyword>
<dbReference type="AlphaFoldDB" id="A0A2V2N5V5"/>
<feature type="transmembrane region" description="Helical" evidence="6">
    <location>
        <begin position="250"/>
        <end position="275"/>
    </location>
</feature>
<feature type="transmembrane region" description="Helical" evidence="6">
    <location>
        <begin position="12"/>
        <end position="28"/>
    </location>
</feature>
<dbReference type="PANTHER" id="PTHR40277">
    <property type="entry name" value="BLL5419 PROTEIN"/>
    <property type="match status" value="1"/>
</dbReference>
<protein>
    <recommendedName>
        <fullName evidence="9">Lysylphosphatidylglycerol synthetase</fullName>
    </recommendedName>
</protein>
<dbReference type="OrthoDB" id="15513at2157"/>
<evidence type="ECO:0000256" key="3">
    <source>
        <dbReference type="ARBA" id="ARBA00022692"/>
    </source>
</evidence>
<proteinExistence type="predicted"/>
<dbReference type="NCBIfam" id="TIGR00374">
    <property type="entry name" value="flippase-like domain"/>
    <property type="match status" value="1"/>
</dbReference>
<dbReference type="PANTHER" id="PTHR40277:SF1">
    <property type="entry name" value="BLL5419 PROTEIN"/>
    <property type="match status" value="1"/>
</dbReference>
<dbReference type="Pfam" id="PF03706">
    <property type="entry name" value="LPG_synthase_TM"/>
    <property type="match status" value="1"/>
</dbReference>
<feature type="transmembrane region" description="Helical" evidence="6">
    <location>
        <begin position="40"/>
        <end position="61"/>
    </location>
</feature>
<feature type="transmembrane region" description="Helical" evidence="6">
    <location>
        <begin position="151"/>
        <end position="171"/>
    </location>
</feature>
<dbReference type="GeneID" id="97550235"/>
<evidence type="ECO:0000256" key="6">
    <source>
        <dbReference type="SAM" id="Phobius"/>
    </source>
</evidence>
<organism evidence="7 8">
    <name type="scientific">Methanospirillum lacunae</name>
    <dbReference type="NCBI Taxonomy" id="668570"/>
    <lineage>
        <taxon>Archaea</taxon>
        <taxon>Methanobacteriati</taxon>
        <taxon>Methanobacteriota</taxon>
        <taxon>Stenosarchaea group</taxon>
        <taxon>Methanomicrobia</taxon>
        <taxon>Methanomicrobiales</taxon>
        <taxon>Methanospirillaceae</taxon>
        <taxon>Methanospirillum</taxon>
    </lineage>
</organism>
<dbReference type="GO" id="GO:0005886">
    <property type="term" value="C:plasma membrane"/>
    <property type="evidence" value="ECO:0007669"/>
    <property type="project" value="UniProtKB-SubCell"/>
</dbReference>
<keyword evidence="3 6" id="KW-0812">Transmembrane</keyword>
<name>A0A2V2N5V5_9EURY</name>
<comment type="caution">
    <text evidence="7">The sequence shown here is derived from an EMBL/GenBank/DDBJ whole genome shotgun (WGS) entry which is preliminary data.</text>
</comment>
<evidence type="ECO:0008006" key="9">
    <source>
        <dbReference type="Google" id="ProtNLM"/>
    </source>
</evidence>
<evidence type="ECO:0000313" key="7">
    <source>
        <dbReference type="EMBL" id="PWR71607.1"/>
    </source>
</evidence>
<keyword evidence="8" id="KW-1185">Reference proteome</keyword>
<dbReference type="RefSeq" id="WP_109969226.1">
    <property type="nucleotide sequence ID" value="NZ_CP176093.1"/>
</dbReference>
<sequence length="313" mass="34006">MMINTIPAWLKTVLKITIGIIIIGWLLFRFNPKDIIDALAGVQISLLVVAVLVYAITLLLLSLRWRFILRQMGYHVPVLVTYQGFVAGILMSDMTPARVGEISRPLTIRDRVPTHAGLGSVFLDRYCDFVAIFILGCGGLLLLSAAHSPGLLLMVTAVLSIPIVILTAFWVKRSAVLNLVHIFRMPRLSSFATDLGEAMDALSHPALTMGSSILFTLFIWTLQSLRLVLIALAAGFVIPIQEMIFIQPLISALALIPISISGLGFVEGGYVAVFAQYGIPAAAGLAIALLDRVLTVGFHLVVGFRYALRTVGK</sequence>
<evidence type="ECO:0000256" key="1">
    <source>
        <dbReference type="ARBA" id="ARBA00004651"/>
    </source>
</evidence>
<feature type="transmembrane region" description="Helical" evidence="6">
    <location>
        <begin position="73"/>
        <end position="91"/>
    </location>
</feature>
<evidence type="ECO:0000313" key="8">
    <source>
        <dbReference type="Proteomes" id="UP000245657"/>
    </source>
</evidence>
<gene>
    <name evidence="7" type="ORF">DK846_12190</name>
</gene>
<feature type="transmembrane region" description="Helical" evidence="6">
    <location>
        <begin position="129"/>
        <end position="146"/>
    </location>
</feature>
<feature type="transmembrane region" description="Helical" evidence="6">
    <location>
        <begin position="213"/>
        <end position="238"/>
    </location>
</feature>
<dbReference type="InterPro" id="IPR022791">
    <property type="entry name" value="L-PG_synthase/AglD"/>
</dbReference>
<evidence type="ECO:0000256" key="2">
    <source>
        <dbReference type="ARBA" id="ARBA00022475"/>
    </source>
</evidence>
<accession>A0A2V2N5V5</accession>
<keyword evidence="2" id="KW-1003">Cell membrane</keyword>
<dbReference type="Proteomes" id="UP000245657">
    <property type="component" value="Unassembled WGS sequence"/>
</dbReference>
<feature type="transmembrane region" description="Helical" evidence="6">
    <location>
        <begin position="281"/>
        <end position="308"/>
    </location>
</feature>
<comment type="subcellular location">
    <subcellularLocation>
        <location evidence="1">Cell membrane</location>
        <topology evidence="1">Multi-pass membrane protein</topology>
    </subcellularLocation>
</comment>
<dbReference type="EMBL" id="QGMY01000008">
    <property type="protein sequence ID" value="PWR71607.1"/>
    <property type="molecule type" value="Genomic_DNA"/>
</dbReference>
<reference evidence="7 8" key="1">
    <citation type="submission" date="2018-05" db="EMBL/GenBank/DDBJ databases">
        <title>Draft genome of Methanospirillum lacunae Ki8-1.</title>
        <authorList>
            <person name="Dueholm M.S."/>
            <person name="Nielsen P.H."/>
            <person name="Bakmann L.F."/>
            <person name="Otzen D.E."/>
        </authorList>
    </citation>
    <scope>NUCLEOTIDE SEQUENCE [LARGE SCALE GENOMIC DNA]</scope>
    <source>
        <strain evidence="7 8">Ki8-1</strain>
    </source>
</reference>